<dbReference type="Proteomes" id="UP001597094">
    <property type="component" value="Unassembled WGS sequence"/>
</dbReference>
<accession>A0ABW3SMK8</accession>
<name>A0ABW3SMK8_9BACT</name>
<evidence type="ECO:0000313" key="2">
    <source>
        <dbReference type="Proteomes" id="UP001597094"/>
    </source>
</evidence>
<gene>
    <name evidence="1" type="ORF">ACFQ2O_06750</name>
</gene>
<comment type="caution">
    <text evidence="1">The sequence shown here is derived from an EMBL/GenBank/DDBJ whole genome shotgun (WGS) entry which is preliminary data.</text>
</comment>
<proteinExistence type="predicted"/>
<keyword evidence="2" id="KW-1185">Reference proteome</keyword>
<reference evidence="2" key="1">
    <citation type="journal article" date="2019" name="Int. J. Syst. Evol. Microbiol.">
        <title>The Global Catalogue of Microorganisms (GCM) 10K type strain sequencing project: providing services to taxonomists for standard genome sequencing and annotation.</title>
        <authorList>
            <consortium name="The Broad Institute Genomics Platform"/>
            <consortium name="The Broad Institute Genome Sequencing Center for Infectious Disease"/>
            <person name="Wu L."/>
            <person name="Ma J."/>
        </authorList>
    </citation>
    <scope>NUCLEOTIDE SEQUENCE [LARGE SCALE GENOMIC DNA]</scope>
    <source>
        <strain evidence="2">JCM 31319</strain>
    </source>
</reference>
<sequence>MISRTGLDVAHGGKLNTAAFTSTTCLVQVYMWYTHNFLEKFK</sequence>
<dbReference type="RefSeq" id="WP_377524410.1">
    <property type="nucleotide sequence ID" value="NZ_JBHTLD010000042.1"/>
</dbReference>
<dbReference type="EMBL" id="JBHTLD010000042">
    <property type="protein sequence ID" value="MFD1185898.1"/>
    <property type="molecule type" value="Genomic_DNA"/>
</dbReference>
<organism evidence="1 2">
    <name type="scientific">Pontibacter rugosus</name>
    <dbReference type="NCBI Taxonomy" id="1745966"/>
    <lineage>
        <taxon>Bacteria</taxon>
        <taxon>Pseudomonadati</taxon>
        <taxon>Bacteroidota</taxon>
        <taxon>Cytophagia</taxon>
        <taxon>Cytophagales</taxon>
        <taxon>Hymenobacteraceae</taxon>
        <taxon>Pontibacter</taxon>
    </lineage>
</organism>
<evidence type="ECO:0000313" key="1">
    <source>
        <dbReference type="EMBL" id="MFD1185898.1"/>
    </source>
</evidence>
<protein>
    <submittedName>
        <fullName evidence="1">Uncharacterized protein</fullName>
    </submittedName>
</protein>